<evidence type="ECO:0000256" key="1">
    <source>
        <dbReference type="SAM" id="MobiDB-lite"/>
    </source>
</evidence>
<dbReference type="AlphaFoldDB" id="A0A914VCX6"/>
<feature type="region of interest" description="Disordered" evidence="1">
    <location>
        <begin position="76"/>
        <end position="104"/>
    </location>
</feature>
<proteinExistence type="predicted"/>
<reference evidence="3" key="1">
    <citation type="submission" date="2022-11" db="UniProtKB">
        <authorList>
            <consortium name="WormBaseParasite"/>
        </authorList>
    </citation>
    <scope>IDENTIFICATION</scope>
</reference>
<dbReference type="Proteomes" id="UP000887566">
    <property type="component" value="Unplaced"/>
</dbReference>
<evidence type="ECO:0000313" key="3">
    <source>
        <dbReference type="WBParaSite" id="PSAMB.scaffold1791size27817.g14975.t1"/>
    </source>
</evidence>
<keyword evidence="2" id="KW-1185">Reference proteome</keyword>
<name>A0A914VCX6_9BILA</name>
<organism evidence="2 3">
    <name type="scientific">Plectus sambesii</name>
    <dbReference type="NCBI Taxonomy" id="2011161"/>
    <lineage>
        <taxon>Eukaryota</taxon>
        <taxon>Metazoa</taxon>
        <taxon>Ecdysozoa</taxon>
        <taxon>Nematoda</taxon>
        <taxon>Chromadorea</taxon>
        <taxon>Plectida</taxon>
        <taxon>Plectina</taxon>
        <taxon>Plectoidea</taxon>
        <taxon>Plectidae</taxon>
        <taxon>Plectus</taxon>
    </lineage>
</organism>
<evidence type="ECO:0000313" key="2">
    <source>
        <dbReference type="Proteomes" id="UP000887566"/>
    </source>
</evidence>
<sequence>MRFDANPLVDQGDGCGGSVDAANILSVLFALVVPPLRLSRARVEFVRPTAYPFPLLLLSADGLCVFLVLHTPPPLRNRNKLTSQETSPPLHSSPYHLFSKCNEL</sequence>
<feature type="compositionally biased region" description="Polar residues" evidence="1">
    <location>
        <begin position="80"/>
        <end position="90"/>
    </location>
</feature>
<accession>A0A914VCX6</accession>
<dbReference type="WBParaSite" id="PSAMB.scaffold1791size27817.g14975.t1">
    <property type="protein sequence ID" value="PSAMB.scaffold1791size27817.g14975.t1"/>
    <property type="gene ID" value="PSAMB.scaffold1791size27817.g14975"/>
</dbReference>
<protein>
    <submittedName>
        <fullName evidence="3">Uncharacterized protein</fullName>
    </submittedName>
</protein>